<dbReference type="InterPro" id="IPR047525">
    <property type="entry name" value="TfoX-like"/>
</dbReference>
<dbReference type="Pfam" id="PF04994">
    <property type="entry name" value="TfoX_C"/>
    <property type="match status" value="1"/>
</dbReference>
<dbReference type="OrthoDB" id="9796798at2"/>
<evidence type="ECO:0000313" key="4">
    <source>
        <dbReference type="EMBL" id="ODR48171.1"/>
    </source>
</evidence>
<reference evidence="5 7" key="3">
    <citation type="submission" date="2016-08" db="EMBL/GenBank/DDBJ databases">
        <authorList>
            <person name="Seilhamer J.J."/>
        </authorList>
    </citation>
    <scope>NUCLEOTIDE SEQUENCE [LARGE SCALE GENOMIC DNA]</scope>
    <source>
        <strain evidence="5 7">NML150140-1</strain>
    </source>
</reference>
<dbReference type="Proteomes" id="UP000094067">
    <property type="component" value="Unassembled WGS sequence"/>
</dbReference>
<dbReference type="PANTHER" id="PTHR36121:SF1">
    <property type="entry name" value="PROTEIN SXY"/>
    <property type="match status" value="1"/>
</dbReference>
<evidence type="ECO:0000313" key="6">
    <source>
        <dbReference type="Proteomes" id="UP000094067"/>
    </source>
</evidence>
<comment type="caution">
    <text evidence="3">The sequence shown here is derived from an EMBL/GenBank/DDBJ whole genome shotgun (WGS) entry which is preliminary data.</text>
</comment>
<reference evidence="4 8" key="2">
    <citation type="submission" date="2016-08" db="EMBL/GenBank/DDBJ databases">
        <title>Characterization of Isolates of Eisenbergiella tayi Derived from Blood Cultures, Using Whole Genome Sequencing.</title>
        <authorList>
            <person name="Bernier A.-M."/>
            <person name="Burdz T."/>
            <person name="Wiebe D."/>
            <person name="Bernard K."/>
        </authorList>
    </citation>
    <scope>NUCLEOTIDE SEQUENCE [LARGE SCALE GENOMIC DNA]</scope>
    <source>
        <strain evidence="4 8">NML120146</strain>
    </source>
</reference>
<protein>
    <submittedName>
        <fullName evidence="4">Competence protein TfoX</fullName>
    </submittedName>
</protein>
<dbReference type="Proteomes" id="UP000095003">
    <property type="component" value="Unassembled WGS sequence"/>
</dbReference>
<dbReference type="Proteomes" id="UP000094271">
    <property type="component" value="Unassembled WGS sequence"/>
</dbReference>
<evidence type="ECO:0000313" key="7">
    <source>
        <dbReference type="Proteomes" id="UP000094271"/>
    </source>
</evidence>
<dbReference type="RefSeq" id="WP_009253188.1">
    <property type="nucleotide sequence ID" value="NZ_BAABXS010000001.1"/>
</dbReference>
<feature type="domain" description="TfoX C-terminal" evidence="1">
    <location>
        <begin position="3"/>
        <end position="79"/>
    </location>
</feature>
<dbReference type="EMBL" id="MEHA01000013">
    <property type="protein sequence ID" value="ODR49354.1"/>
    <property type="molecule type" value="Genomic_DNA"/>
</dbReference>
<evidence type="ECO:0000313" key="8">
    <source>
        <dbReference type="Proteomes" id="UP000094869"/>
    </source>
</evidence>
<dbReference type="PATRIC" id="fig|1432052.3.peg.3051"/>
<sequence>MGELSKLPNIGKIVEEQLNQVGIYTEEQLARLGSRQAWLKIQSIDSSACINRLMGLEGAIRKIKKTELPEDVKKELKEFYQEHKLPFY</sequence>
<name>A0A1E3ATW7_9FIRM</name>
<organism evidence="3 9">
    <name type="scientific">Eisenbergiella tayi</name>
    <dbReference type="NCBI Taxonomy" id="1432052"/>
    <lineage>
        <taxon>Bacteria</taxon>
        <taxon>Bacillati</taxon>
        <taxon>Bacillota</taxon>
        <taxon>Clostridia</taxon>
        <taxon>Lachnospirales</taxon>
        <taxon>Lachnospiraceae</taxon>
        <taxon>Eisenbergiella</taxon>
    </lineage>
</organism>
<evidence type="ECO:0000313" key="5">
    <source>
        <dbReference type="EMBL" id="ODR49354.1"/>
    </source>
</evidence>
<dbReference type="Proteomes" id="UP000094869">
    <property type="component" value="Unassembled WGS sequence"/>
</dbReference>
<dbReference type="AlphaFoldDB" id="A0A1E3ATW7"/>
<proteinExistence type="predicted"/>
<gene>
    <name evidence="3" type="ORF">BEH84_02762</name>
    <name evidence="5" type="ORF">BEI59_17885</name>
    <name evidence="2" type="ORF">BEI61_03406</name>
    <name evidence="4" type="ORF">BEI63_25255</name>
</gene>
<dbReference type="PANTHER" id="PTHR36121">
    <property type="entry name" value="PROTEIN SXY"/>
    <property type="match status" value="1"/>
</dbReference>
<reference evidence="6 9" key="1">
    <citation type="submission" date="2016-07" db="EMBL/GenBank/DDBJ databases">
        <title>Characterization of isolates of Eisenbergiella tayi derived from blood cultures, using whole genome sequencing.</title>
        <authorList>
            <person name="Burdz T."/>
            <person name="Wiebe D."/>
            <person name="Huynh C."/>
            <person name="Bernard K."/>
        </authorList>
    </citation>
    <scope>NUCLEOTIDE SEQUENCE [LARGE SCALE GENOMIC DNA]</scope>
    <source>
        <strain evidence="2 6">NML 110608</strain>
        <strain evidence="3 9">NML 120489</strain>
    </source>
</reference>
<dbReference type="Gene3D" id="1.10.150.20">
    <property type="entry name" value="5' to 3' exonuclease, C-terminal subdomain"/>
    <property type="match status" value="1"/>
</dbReference>
<evidence type="ECO:0000313" key="3">
    <source>
        <dbReference type="EMBL" id="ODM12147.1"/>
    </source>
</evidence>
<evidence type="ECO:0000313" key="9">
    <source>
        <dbReference type="Proteomes" id="UP000095003"/>
    </source>
</evidence>
<dbReference type="GeneID" id="93304526"/>
<dbReference type="InterPro" id="IPR007077">
    <property type="entry name" value="TfoX_C"/>
</dbReference>
<dbReference type="EMBL" id="MEHD01000043">
    <property type="protein sequence ID" value="ODR48171.1"/>
    <property type="molecule type" value="Genomic_DNA"/>
</dbReference>
<evidence type="ECO:0000259" key="1">
    <source>
        <dbReference type="Pfam" id="PF04994"/>
    </source>
</evidence>
<dbReference type="EMBL" id="MCGI01000002">
    <property type="protein sequence ID" value="ODM12147.1"/>
    <property type="molecule type" value="Genomic_DNA"/>
</dbReference>
<evidence type="ECO:0000313" key="2">
    <source>
        <dbReference type="EMBL" id="ODM07516.1"/>
    </source>
</evidence>
<keyword evidence="8" id="KW-1185">Reference proteome</keyword>
<accession>A0A1E3ATW7</accession>
<dbReference type="EMBL" id="MCGH01000002">
    <property type="protein sequence ID" value="ODM07516.1"/>
    <property type="molecule type" value="Genomic_DNA"/>
</dbReference>